<evidence type="ECO:0000259" key="1">
    <source>
        <dbReference type="PROSITE" id="PS51725"/>
    </source>
</evidence>
<dbReference type="Proteomes" id="UP000598297">
    <property type="component" value="Unassembled WGS sequence"/>
</dbReference>
<dbReference type="PROSITE" id="PS51725">
    <property type="entry name" value="ABM"/>
    <property type="match status" value="1"/>
</dbReference>
<feature type="domain" description="ABM" evidence="1">
    <location>
        <begin position="5"/>
        <end position="97"/>
    </location>
</feature>
<dbReference type="OrthoDB" id="3695636at2"/>
<dbReference type="EMBL" id="JAAAHS010000050">
    <property type="protein sequence ID" value="NBE51704.1"/>
    <property type="molecule type" value="Genomic_DNA"/>
</dbReference>
<reference evidence="2" key="1">
    <citation type="submission" date="2020-01" db="EMBL/GenBank/DDBJ databases">
        <title>Whole-genome analyses of novel actinobacteria.</title>
        <authorList>
            <person name="Sahin N."/>
        </authorList>
    </citation>
    <scope>NUCLEOTIDE SEQUENCE</scope>
    <source>
        <strain evidence="2">YC537</strain>
    </source>
</reference>
<dbReference type="InterPro" id="IPR007138">
    <property type="entry name" value="ABM_dom"/>
</dbReference>
<sequence length="102" mass="11443">MHPGFGLVVRFTLSEGSEGAFDALAAQTLDGIRAAEPGTALYVTHRVPGEPSVRVFYELYEDRAAFEAHEAQPYVQHFLRERERYVDRTEVTFLAAVDGKLQ</sequence>
<keyword evidence="2" id="KW-0560">Oxidoreductase</keyword>
<comment type="caution">
    <text evidence="2">The sequence shown here is derived from an EMBL/GenBank/DDBJ whole genome shotgun (WGS) entry which is preliminary data.</text>
</comment>
<dbReference type="AlphaFoldDB" id="A0A964UM27"/>
<dbReference type="SUPFAM" id="SSF54909">
    <property type="entry name" value="Dimeric alpha+beta barrel"/>
    <property type="match status" value="1"/>
</dbReference>
<dbReference type="Pfam" id="PF03992">
    <property type="entry name" value="ABM"/>
    <property type="match status" value="1"/>
</dbReference>
<name>A0A964UM27_9ACTN</name>
<accession>A0A964UM27</accession>
<proteinExistence type="predicted"/>
<dbReference type="InterPro" id="IPR011008">
    <property type="entry name" value="Dimeric_a/b-barrel"/>
</dbReference>
<keyword evidence="3" id="KW-1185">Reference proteome</keyword>
<organism evidence="2 3">
    <name type="scientific">Streptomyces boluensis</name>
    <dbReference type="NCBI Taxonomy" id="1775135"/>
    <lineage>
        <taxon>Bacteria</taxon>
        <taxon>Bacillati</taxon>
        <taxon>Actinomycetota</taxon>
        <taxon>Actinomycetes</taxon>
        <taxon>Kitasatosporales</taxon>
        <taxon>Streptomycetaceae</taxon>
        <taxon>Streptomyces</taxon>
    </lineage>
</organism>
<gene>
    <name evidence="2" type="ORF">GUY60_09730</name>
</gene>
<evidence type="ECO:0000313" key="3">
    <source>
        <dbReference type="Proteomes" id="UP000598297"/>
    </source>
</evidence>
<dbReference type="GO" id="GO:0004497">
    <property type="term" value="F:monooxygenase activity"/>
    <property type="evidence" value="ECO:0007669"/>
    <property type="project" value="UniProtKB-KW"/>
</dbReference>
<protein>
    <submittedName>
        <fullName evidence="2">Antibiotic biosynthesis monooxygenase</fullName>
    </submittedName>
</protein>
<dbReference type="Gene3D" id="3.30.70.100">
    <property type="match status" value="1"/>
</dbReference>
<evidence type="ECO:0000313" key="2">
    <source>
        <dbReference type="EMBL" id="NBE51704.1"/>
    </source>
</evidence>
<keyword evidence="2" id="KW-0503">Monooxygenase</keyword>
<dbReference type="RefSeq" id="WP_161695961.1">
    <property type="nucleotide sequence ID" value="NZ_JAAAHS010000050.1"/>
</dbReference>